<dbReference type="InterPro" id="IPR000182">
    <property type="entry name" value="GNAT_dom"/>
</dbReference>
<accession>A0ABX8ARJ5</accession>
<gene>
    <name evidence="2" type="ORF">KGB56_21495</name>
</gene>
<proteinExistence type="predicted"/>
<dbReference type="InterPro" id="IPR051531">
    <property type="entry name" value="N-acetyltransferase"/>
</dbReference>
<name>A0ABX8ARJ5_9HYPH</name>
<evidence type="ECO:0000313" key="2">
    <source>
        <dbReference type="EMBL" id="QUS55826.1"/>
    </source>
</evidence>
<dbReference type="PANTHER" id="PTHR43792:SF1">
    <property type="entry name" value="N-ACETYLTRANSFERASE DOMAIN-CONTAINING PROTEIN"/>
    <property type="match status" value="1"/>
</dbReference>
<feature type="domain" description="N-acetyltransferase" evidence="1">
    <location>
        <begin position="17"/>
        <end position="178"/>
    </location>
</feature>
<keyword evidence="3" id="KW-1185">Reference proteome</keyword>
<dbReference type="Gene3D" id="3.40.630.30">
    <property type="match status" value="1"/>
</dbReference>
<evidence type="ECO:0000259" key="1">
    <source>
        <dbReference type="PROSITE" id="PS51186"/>
    </source>
</evidence>
<sequence>MVDALIDKCPRVETERLVLRKWEMSDLDGLIKLNTDPRVLEFFRKRPSAEESESALRRALQRQEEDGFCFPVVEDKQTGAFLGYCGLAIPAYGGPLPFDPCVEIGWQLIPETWGKGIAVEAANFWLGFGFETLQLDEVVAFTVVQNHKSRRVMEKLGMAYDPAEDFDFPGLPVEHPLCRHVLYRLSKKMYLERENG</sequence>
<dbReference type="Proteomes" id="UP000680706">
    <property type="component" value="Chromosome"/>
</dbReference>
<dbReference type="Pfam" id="PF13302">
    <property type="entry name" value="Acetyltransf_3"/>
    <property type="match status" value="1"/>
</dbReference>
<dbReference type="SUPFAM" id="SSF55729">
    <property type="entry name" value="Acyl-CoA N-acyltransferases (Nat)"/>
    <property type="match status" value="1"/>
</dbReference>
<dbReference type="InterPro" id="IPR016181">
    <property type="entry name" value="Acyl_CoA_acyltransferase"/>
</dbReference>
<protein>
    <submittedName>
        <fullName evidence="2">GNAT family N-acetyltransferase</fullName>
    </submittedName>
</protein>
<organism evidence="2 3">
    <name type="scientific">Pseudovibrio brasiliensis</name>
    <dbReference type="NCBI Taxonomy" id="1898042"/>
    <lineage>
        <taxon>Bacteria</taxon>
        <taxon>Pseudomonadati</taxon>
        <taxon>Pseudomonadota</taxon>
        <taxon>Alphaproteobacteria</taxon>
        <taxon>Hyphomicrobiales</taxon>
        <taxon>Stappiaceae</taxon>
        <taxon>Pseudovibrio</taxon>
    </lineage>
</organism>
<evidence type="ECO:0000313" key="3">
    <source>
        <dbReference type="Proteomes" id="UP000680706"/>
    </source>
</evidence>
<dbReference type="EMBL" id="CP074126">
    <property type="protein sequence ID" value="QUS55826.1"/>
    <property type="molecule type" value="Genomic_DNA"/>
</dbReference>
<dbReference type="PANTHER" id="PTHR43792">
    <property type="entry name" value="GNAT FAMILY, PUTATIVE (AFU_ORTHOLOGUE AFUA_3G00765)-RELATED-RELATED"/>
    <property type="match status" value="1"/>
</dbReference>
<dbReference type="PROSITE" id="PS51186">
    <property type="entry name" value="GNAT"/>
    <property type="match status" value="1"/>
</dbReference>
<dbReference type="RefSeq" id="WP_075698394.1">
    <property type="nucleotide sequence ID" value="NZ_CP074126.1"/>
</dbReference>
<reference evidence="2 3" key="1">
    <citation type="journal article" date="2021" name="Angew. Chem. Int. Ed. Engl.">
        <title>A novel family of nonribosomal peptides modulate collective behavior in Pseudovibrio bacteria isolated from marine sponges.</title>
        <authorList>
            <person name="Ioca L.P."/>
            <person name="Dai Y."/>
            <person name="Kunakom S."/>
            <person name="Diaz-Espinosa J."/>
            <person name="Krunic A."/>
            <person name="Crnkovic C.M."/>
            <person name="Orjala J."/>
            <person name="Sanchez L.M."/>
            <person name="Ferreira A.G."/>
            <person name="Berlinck R.G.S."/>
            <person name="Eustaquio A.S."/>
        </authorList>
    </citation>
    <scope>NUCLEOTIDE SEQUENCE [LARGE SCALE GENOMIC DNA]</scope>
    <source>
        <strain evidence="2 3">Ab134</strain>
    </source>
</reference>